<evidence type="ECO:0000256" key="5">
    <source>
        <dbReference type="PIRSR" id="PIRSR601461-1"/>
    </source>
</evidence>
<dbReference type="SUPFAM" id="SSF50630">
    <property type="entry name" value="Acid proteases"/>
    <property type="match status" value="1"/>
</dbReference>
<dbReference type="EC" id="3.4.23.21" evidence="3"/>
<dbReference type="GO" id="GO:0006508">
    <property type="term" value="P:proteolysis"/>
    <property type="evidence" value="ECO:0007669"/>
    <property type="project" value="UniProtKB-KW"/>
</dbReference>
<dbReference type="GO" id="GO:0004190">
    <property type="term" value="F:aspartic-type endopeptidase activity"/>
    <property type="evidence" value="ECO:0007669"/>
    <property type="project" value="UniProtKB-KW"/>
</dbReference>
<feature type="active site" evidence="5">
    <location>
        <position position="57"/>
    </location>
</feature>
<evidence type="ECO:0000256" key="6">
    <source>
        <dbReference type="RuleBase" id="RU000454"/>
    </source>
</evidence>
<keyword evidence="9" id="KW-1185">Reference proteome</keyword>
<keyword evidence="6" id="KW-0645">Protease</keyword>
<dbReference type="MEROPS" id="A01.013"/>
<feature type="active site" evidence="5">
    <location>
        <position position="281"/>
    </location>
</feature>
<accession>A0A0B7MXZ6</accession>
<gene>
    <name evidence="8" type="primary">PARPA_01107.1 scaffold 1359</name>
</gene>
<evidence type="ECO:0000256" key="1">
    <source>
        <dbReference type="ARBA" id="ARBA00001130"/>
    </source>
</evidence>
<dbReference type="InterPro" id="IPR034164">
    <property type="entry name" value="Pepsin-like_dom"/>
</dbReference>
<dbReference type="PANTHER" id="PTHR47966">
    <property type="entry name" value="BETA-SITE APP-CLEAVING ENZYME, ISOFORM A-RELATED"/>
    <property type="match status" value="1"/>
</dbReference>
<keyword evidence="4 6" id="KW-0064">Aspartyl protease</keyword>
<dbReference type="CDD" id="cd05471">
    <property type="entry name" value="pepsin_like"/>
    <property type="match status" value="1"/>
</dbReference>
<dbReference type="STRING" id="35722.A0A0B7MXZ6"/>
<name>A0A0B7MXZ6_9FUNG</name>
<proteinExistence type="inferred from homology"/>
<organism evidence="8 9">
    <name type="scientific">Parasitella parasitica</name>
    <dbReference type="NCBI Taxonomy" id="35722"/>
    <lineage>
        <taxon>Eukaryota</taxon>
        <taxon>Fungi</taxon>
        <taxon>Fungi incertae sedis</taxon>
        <taxon>Mucoromycota</taxon>
        <taxon>Mucoromycotina</taxon>
        <taxon>Mucoromycetes</taxon>
        <taxon>Mucorales</taxon>
        <taxon>Mucorineae</taxon>
        <taxon>Mucoraceae</taxon>
        <taxon>Parasitella</taxon>
    </lineage>
</organism>
<evidence type="ECO:0000259" key="7">
    <source>
        <dbReference type="PROSITE" id="PS51767"/>
    </source>
</evidence>
<evidence type="ECO:0000313" key="8">
    <source>
        <dbReference type="EMBL" id="CEP07799.1"/>
    </source>
</evidence>
<dbReference type="InterPro" id="IPR001461">
    <property type="entry name" value="Aspartic_peptidase_A1"/>
</dbReference>
<evidence type="ECO:0000256" key="2">
    <source>
        <dbReference type="ARBA" id="ARBA00007447"/>
    </source>
</evidence>
<dbReference type="InterPro" id="IPR033121">
    <property type="entry name" value="PEPTIDASE_A1"/>
</dbReference>
<comment type="similarity">
    <text evidence="2 6">Belongs to the peptidase A1 family.</text>
</comment>
<dbReference type="Pfam" id="PF00026">
    <property type="entry name" value="Asp"/>
    <property type="match status" value="1"/>
</dbReference>
<dbReference type="EMBL" id="LN719426">
    <property type="protein sequence ID" value="CEP07799.1"/>
    <property type="molecule type" value="Genomic_DNA"/>
</dbReference>
<dbReference type="PROSITE" id="PS51767">
    <property type="entry name" value="PEPTIDASE_A1"/>
    <property type="match status" value="1"/>
</dbReference>
<dbReference type="InterPro" id="IPR021109">
    <property type="entry name" value="Peptidase_aspartic_dom_sf"/>
</dbReference>
<dbReference type="Gene3D" id="2.40.70.10">
    <property type="entry name" value="Acid Proteases"/>
    <property type="match status" value="2"/>
</dbReference>
<evidence type="ECO:0000256" key="3">
    <source>
        <dbReference type="ARBA" id="ARBA00013205"/>
    </source>
</evidence>
<evidence type="ECO:0000256" key="4">
    <source>
        <dbReference type="ARBA" id="ARBA00022750"/>
    </source>
</evidence>
<dbReference type="OrthoDB" id="771136at2759"/>
<dbReference type="Proteomes" id="UP000054107">
    <property type="component" value="Unassembled WGS sequence"/>
</dbReference>
<feature type="domain" description="Peptidase A1" evidence="7">
    <location>
        <begin position="39"/>
        <end position="412"/>
    </location>
</feature>
<reference evidence="8 9" key="1">
    <citation type="submission" date="2014-09" db="EMBL/GenBank/DDBJ databases">
        <authorList>
            <person name="Ellenberger Sabrina"/>
        </authorList>
    </citation>
    <scope>NUCLEOTIDE SEQUENCE [LARGE SCALE GENOMIC DNA]</scope>
    <source>
        <strain evidence="8 9">CBS 412.66</strain>
    </source>
</reference>
<keyword evidence="6" id="KW-0378">Hydrolase</keyword>
<dbReference type="PANTHER" id="PTHR47966:SF65">
    <property type="entry name" value="ASPARTIC-TYPE ENDOPEPTIDASE"/>
    <property type="match status" value="1"/>
</dbReference>
<evidence type="ECO:0000313" key="9">
    <source>
        <dbReference type="Proteomes" id="UP000054107"/>
    </source>
</evidence>
<comment type="catalytic activity">
    <reaction evidence="1">
        <text>Hydrolysis of proteins with broad specificity similar to that of pepsin A, preferring hydrophobic residues at P1 and P1'. Clots milk and activates trypsinogen. Does not cleave 4-Gln-|-His-5, but does cleave 10-His-|-Leu-11 and 12-Val-|-Glu-13 in B chain of insulin.</text>
        <dbReference type="EC" id="3.4.23.21"/>
    </reaction>
</comment>
<dbReference type="InterPro" id="IPR001969">
    <property type="entry name" value="Aspartic_peptidase_AS"/>
</dbReference>
<protein>
    <recommendedName>
        <fullName evidence="3">rhizopuspepsin</fullName>
        <ecNumber evidence="3">3.4.23.21</ecNumber>
    </recommendedName>
</protein>
<dbReference type="PROSITE" id="PS00141">
    <property type="entry name" value="ASP_PROTEASE"/>
    <property type="match status" value="1"/>
</dbReference>
<sequence length="454" mass="49887">MDALANKVLRFPIIEQPTSQIEKRDIGIASLFNFNSKEYIIKVGLGTPVQNFNVTLDTGSSGLWVPSSECPSSNCLYSKFNEAASSTLKHTGKTFDAQYGSGSAKGLLAYESVTFTHLATNDSFVNWTSPNHLIGLASATTGMSTSPSSTRVSGILGLGLRGLQSDPTKRTFIEQLHANGVINRPVFSIFLNRQANHGYSGEMVLGGLDERRLQNEQVYAINLLQYNKQGQPNIGASYKMNATDMTFKYWAVAAQGVSSSKSNHSQIFKNEYREVVPVILDTGTTLSYLPEQDVISILETITKDYVPLKLNGGASQGYQVHCSDFTKEGMWFDFELTDALGFTNAPAIIRVPLVEMALPQDTEDINTATSCLFGLAPISNNSPHGYGWILGQTVLRSAYVVYNMEDYTVWIGQAVNNYTIPYAEASLSVTNLACHQHYYILILSFLVITMSNFL</sequence>
<dbReference type="AlphaFoldDB" id="A0A0B7MXZ6"/>
<dbReference type="PRINTS" id="PR00792">
    <property type="entry name" value="PEPSIN"/>
</dbReference>